<feature type="transmembrane region" description="Helical" evidence="6">
    <location>
        <begin position="80"/>
        <end position="102"/>
    </location>
</feature>
<dbReference type="Pfam" id="PF07690">
    <property type="entry name" value="MFS_1"/>
    <property type="match status" value="1"/>
</dbReference>
<protein>
    <submittedName>
        <fullName evidence="8">SLC18A1_2</fullName>
    </submittedName>
</protein>
<dbReference type="SUPFAM" id="SSF103473">
    <property type="entry name" value="MFS general substrate transporter"/>
    <property type="match status" value="2"/>
</dbReference>
<feature type="transmembrane region" description="Helical" evidence="6">
    <location>
        <begin position="243"/>
        <end position="268"/>
    </location>
</feature>
<evidence type="ECO:0000256" key="1">
    <source>
        <dbReference type="ARBA" id="ARBA00004141"/>
    </source>
</evidence>
<evidence type="ECO:0000256" key="3">
    <source>
        <dbReference type="ARBA" id="ARBA00022692"/>
    </source>
</evidence>
<dbReference type="GO" id="GO:0043195">
    <property type="term" value="C:terminal bouton"/>
    <property type="evidence" value="ECO:0007669"/>
    <property type="project" value="TreeGrafter"/>
</dbReference>
<evidence type="ECO:0000259" key="7">
    <source>
        <dbReference type="PROSITE" id="PS50850"/>
    </source>
</evidence>
<dbReference type="PROSITE" id="PS50850">
    <property type="entry name" value="MFS"/>
    <property type="match status" value="1"/>
</dbReference>
<evidence type="ECO:0000256" key="5">
    <source>
        <dbReference type="ARBA" id="ARBA00023136"/>
    </source>
</evidence>
<feature type="transmembrane region" description="Helical" evidence="6">
    <location>
        <begin position="169"/>
        <end position="195"/>
    </location>
</feature>
<organism evidence="8 9">
    <name type="scientific">Mytilus coruscus</name>
    <name type="common">Sea mussel</name>
    <dbReference type="NCBI Taxonomy" id="42192"/>
    <lineage>
        <taxon>Eukaryota</taxon>
        <taxon>Metazoa</taxon>
        <taxon>Spiralia</taxon>
        <taxon>Lophotrochozoa</taxon>
        <taxon>Mollusca</taxon>
        <taxon>Bivalvia</taxon>
        <taxon>Autobranchia</taxon>
        <taxon>Pteriomorphia</taxon>
        <taxon>Mytilida</taxon>
        <taxon>Mytiloidea</taxon>
        <taxon>Mytilidae</taxon>
        <taxon>Mytilinae</taxon>
        <taxon>Mytilus</taxon>
    </lineage>
</organism>
<keyword evidence="4 6" id="KW-1133">Transmembrane helix</keyword>
<dbReference type="EMBL" id="CACVKT020007644">
    <property type="protein sequence ID" value="CAC5409540.1"/>
    <property type="molecule type" value="Genomic_DNA"/>
</dbReference>
<evidence type="ECO:0000256" key="4">
    <source>
        <dbReference type="ARBA" id="ARBA00022989"/>
    </source>
</evidence>
<evidence type="ECO:0000256" key="6">
    <source>
        <dbReference type="SAM" id="Phobius"/>
    </source>
</evidence>
<comment type="subcellular location">
    <subcellularLocation>
        <location evidence="1">Membrane</location>
        <topology evidence="1">Multi-pass membrane protein</topology>
    </subcellularLocation>
</comment>
<dbReference type="AlphaFoldDB" id="A0A6J8DRT3"/>
<sequence>MLVIQDEQMMEDCLDVQNQSISNTSMNELMVKRCLSGDDQTVNISLNLTTDAPSTSFSSISVAKRLFALSFNPATENSKLGWILAVKALVQIVFNPLTGYLANSFGNNIVLLGGTIIIGISSLVYSISSSVPGLLIARGMHGLGSSATNVAGMSLLAERYHEDGERSRVMGIAMAGIAVGVLIGYPFGSLLYFYVGSSAPFLFIMVFVVLDIAFIILVCKPVLLEKRSYHGSTITVLLRDPYILVGACIIMLATMSISTVEATVPIWVLDTMDVEKWELAVLFIPDSAGYVIGTNFFGNLALKMGRTTYNIDYRKKSTYRSNNKQYHFEECSQMMDSQYDVFVANRDLFDISIIDAAIVPLLALLVDTRHVAMYGCVYAINQLAVCLAYGLGPGIAGQIVKGLGFSWSMWALASVIILVSPICIFLKRPPVEQENKPILEDKETIQIMRVALVVLVLASMAGSLLAAGYGKGYGGYSGGYGGVYGYGGGNNGYGGGNYGYGGGNYGYGGYGGKGYGGYGGKGYGGYGGHSYGRAMVVKDIVVMVARAMVATVVKDIVVMVDRAMVVTAIMEKEWDITI</sequence>
<reference evidence="8 9" key="1">
    <citation type="submission" date="2020-06" db="EMBL/GenBank/DDBJ databases">
        <authorList>
            <person name="Li R."/>
            <person name="Bekaert M."/>
        </authorList>
    </citation>
    <scope>NUCLEOTIDE SEQUENCE [LARGE SCALE GENOMIC DNA]</scope>
    <source>
        <strain evidence="9">wild</strain>
    </source>
</reference>
<feature type="transmembrane region" description="Helical" evidence="6">
    <location>
        <begin position="447"/>
        <end position="469"/>
    </location>
</feature>
<keyword evidence="3 6" id="KW-0812">Transmembrane</keyword>
<dbReference type="InterPro" id="IPR050930">
    <property type="entry name" value="MFS_Vesicular_Transporter"/>
</dbReference>
<keyword evidence="2" id="KW-0813">Transport</keyword>
<accession>A0A6J8DRT3</accession>
<dbReference type="InterPro" id="IPR020846">
    <property type="entry name" value="MFS_dom"/>
</dbReference>
<evidence type="ECO:0000313" key="9">
    <source>
        <dbReference type="Proteomes" id="UP000507470"/>
    </source>
</evidence>
<feature type="transmembrane region" description="Helical" evidence="6">
    <location>
        <begin position="404"/>
        <end position="426"/>
    </location>
</feature>
<evidence type="ECO:0000313" key="8">
    <source>
        <dbReference type="EMBL" id="CAC5409540.1"/>
    </source>
</evidence>
<dbReference type="GO" id="GO:0030672">
    <property type="term" value="C:synaptic vesicle membrane"/>
    <property type="evidence" value="ECO:0007669"/>
    <property type="project" value="TreeGrafter"/>
</dbReference>
<keyword evidence="5 6" id="KW-0472">Membrane</keyword>
<feature type="domain" description="Major facilitator superfamily (MFS) profile" evidence="7">
    <location>
        <begin position="42"/>
        <end position="432"/>
    </location>
</feature>
<name>A0A6J8DRT3_MYTCO</name>
<dbReference type="Proteomes" id="UP000507470">
    <property type="component" value="Unassembled WGS sequence"/>
</dbReference>
<keyword evidence="9" id="KW-1185">Reference proteome</keyword>
<dbReference type="InterPro" id="IPR036259">
    <property type="entry name" value="MFS_trans_sf"/>
</dbReference>
<dbReference type="GO" id="GO:0005335">
    <property type="term" value="F:serotonin:sodium:chloride symporter activity"/>
    <property type="evidence" value="ECO:0007669"/>
    <property type="project" value="TreeGrafter"/>
</dbReference>
<gene>
    <name evidence="8" type="ORF">MCOR_42808</name>
</gene>
<evidence type="ECO:0000256" key="2">
    <source>
        <dbReference type="ARBA" id="ARBA00022448"/>
    </source>
</evidence>
<feature type="transmembrane region" description="Helical" evidence="6">
    <location>
        <begin position="201"/>
        <end position="223"/>
    </location>
</feature>
<proteinExistence type="predicted"/>
<dbReference type="Gene3D" id="1.20.1250.20">
    <property type="entry name" value="MFS general substrate transporter like domains"/>
    <property type="match status" value="2"/>
</dbReference>
<feature type="transmembrane region" description="Helical" evidence="6">
    <location>
        <begin position="109"/>
        <end position="127"/>
    </location>
</feature>
<dbReference type="PANTHER" id="PTHR23506">
    <property type="entry name" value="GH10249P"/>
    <property type="match status" value="1"/>
</dbReference>
<dbReference type="PANTHER" id="PTHR23506:SF4">
    <property type="entry name" value="PORTABELLA"/>
    <property type="match status" value="1"/>
</dbReference>
<feature type="transmembrane region" description="Helical" evidence="6">
    <location>
        <begin position="280"/>
        <end position="302"/>
    </location>
</feature>
<dbReference type="GO" id="GO:0015842">
    <property type="term" value="P:aminergic neurotransmitter loading into synaptic vesicle"/>
    <property type="evidence" value="ECO:0007669"/>
    <property type="project" value="TreeGrafter"/>
</dbReference>
<dbReference type="OrthoDB" id="5086884at2759"/>
<feature type="transmembrane region" description="Helical" evidence="6">
    <location>
        <begin position="371"/>
        <end position="392"/>
    </location>
</feature>
<dbReference type="InterPro" id="IPR011701">
    <property type="entry name" value="MFS"/>
</dbReference>